<evidence type="ECO:0000313" key="1">
    <source>
        <dbReference type="EMBL" id="MFC3327584.1"/>
    </source>
</evidence>
<gene>
    <name evidence="1" type="ORF">ACFOJ9_38355</name>
</gene>
<keyword evidence="2" id="KW-1185">Reference proteome</keyword>
<reference evidence="2" key="1">
    <citation type="journal article" date="2019" name="Int. J. Syst. Evol. Microbiol.">
        <title>The Global Catalogue of Microorganisms (GCM) 10K type strain sequencing project: providing services to taxonomists for standard genome sequencing and annotation.</title>
        <authorList>
            <consortium name="The Broad Institute Genomics Platform"/>
            <consortium name="The Broad Institute Genome Sequencing Center for Infectious Disease"/>
            <person name="Wu L."/>
            <person name="Ma J."/>
        </authorList>
    </citation>
    <scope>NUCLEOTIDE SEQUENCE [LARGE SCALE GENOMIC DNA]</scope>
    <source>
        <strain evidence="2">ICMP 19515</strain>
    </source>
</reference>
<dbReference type="Proteomes" id="UP001595648">
    <property type="component" value="Unassembled WGS sequence"/>
</dbReference>
<comment type="caution">
    <text evidence="1">The sequence shown here is derived from an EMBL/GenBank/DDBJ whole genome shotgun (WGS) entry which is preliminary data.</text>
</comment>
<protein>
    <recommendedName>
        <fullName evidence="3">DUF4209 domain-containing protein</fullName>
    </recommendedName>
</protein>
<dbReference type="EMBL" id="JBHRVD010000001">
    <property type="protein sequence ID" value="MFC3327584.1"/>
    <property type="molecule type" value="Genomic_DNA"/>
</dbReference>
<dbReference type="RefSeq" id="WP_143748680.1">
    <property type="nucleotide sequence ID" value="NZ_JBHRVD010000001.1"/>
</dbReference>
<evidence type="ECO:0000313" key="2">
    <source>
        <dbReference type="Proteomes" id="UP001595648"/>
    </source>
</evidence>
<accession>A0ABV7N395</accession>
<sequence>MLSRLLGEFREPLLQIMPAALIDEIDLLFNFRGGPPIRHELAHGKMTDGEFWSPDATYSIWLVLHIVILPTLRFWDDVAAEITHRGRRWFCISLVPALVFALEFAHDGKLLIFLSQEIGLNPALPCQGAQRS</sequence>
<name>A0ABV7N395_9HYPH</name>
<organism evidence="1 2">
    <name type="scientific">Mesorhizobium cantuariense</name>
    <dbReference type="NCBI Taxonomy" id="1300275"/>
    <lineage>
        <taxon>Bacteria</taxon>
        <taxon>Pseudomonadati</taxon>
        <taxon>Pseudomonadota</taxon>
        <taxon>Alphaproteobacteria</taxon>
        <taxon>Hyphomicrobiales</taxon>
        <taxon>Phyllobacteriaceae</taxon>
        <taxon>Mesorhizobium</taxon>
    </lineage>
</organism>
<proteinExistence type="predicted"/>
<evidence type="ECO:0008006" key="3">
    <source>
        <dbReference type="Google" id="ProtNLM"/>
    </source>
</evidence>